<feature type="transmembrane region" description="Helical" evidence="1">
    <location>
        <begin position="65"/>
        <end position="84"/>
    </location>
</feature>
<feature type="transmembrane region" description="Helical" evidence="1">
    <location>
        <begin position="203"/>
        <end position="222"/>
    </location>
</feature>
<reference evidence="2 3" key="1">
    <citation type="submission" date="2018-02" db="EMBL/GenBank/DDBJ databases">
        <title>Genomic Encyclopedia of Archaeal and Bacterial Type Strains, Phase II (KMG-II): from individual species to whole genera.</title>
        <authorList>
            <person name="Goeker M."/>
        </authorList>
    </citation>
    <scope>NUCLEOTIDE SEQUENCE [LARGE SCALE GENOMIC DNA]</scope>
    <source>
        <strain evidence="2 3">DSM 3808</strain>
    </source>
</reference>
<dbReference type="AlphaFoldDB" id="A0A2S6HT07"/>
<evidence type="ECO:0000313" key="2">
    <source>
        <dbReference type="EMBL" id="PPK80808.1"/>
    </source>
</evidence>
<gene>
    <name evidence="2" type="ORF">BXY41_10523</name>
</gene>
<feature type="transmembrane region" description="Helical" evidence="1">
    <location>
        <begin position="20"/>
        <end position="39"/>
    </location>
</feature>
<feature type="transmembrane region" description="Helical" evidence="1">
    <location>
        <begin position="105"/>
        <end position="129"/>
    </location>
</feature>
<evidence type="ECO:0000256" key="1">
    <source>
        <dbReference type="SAM" id="Phobius"/>
    </source>
</evidence>
<keyword evidence="3" id="KW-1185">Reference proteome</keyword>
<feature type="transmembrane region" description="Helical" evidence="1">
    <location>
        <begin position="253"/>
        <end position="274"/>
    </location>
</feature>
<keyword evidence="1" id="KW-0472">Membrane</keyword>
<name>A0A2S6HT07_9FIRM</name>
<proteinExistence type="predicted"/>
<evidence type="ECO:0008006" key="4">
    <source>
        <dbReference type="Google" id="ProtNLM"/>
    </source>
</evidence>
<protein>
    <recommendedName>
        <fullName evidence="4">ABC-2 type transport system permease protein</fullName>
    </recommendedName>
</protein>
<dbReference type="Proteomes" id="UP000237749">
    <property type="component" value="Unassembled WGS sequence"/>
</dbReference>
<sequence>MNNLSKGFRIFWIQLKREGLQMRVLSLFIIIGIFIYSYLEPVTVFSNTVNIGIAPWAFSHLTNDYICQIVFMSGAVYLFCTAPFQGENYFYTIYRSGRMWWQLGNIFYIIFMSFAYVGFILFTSMVSLLPHICFSNDWGKIWGTLAQTNAAAQFQIPFIVDRYIIGVFSPAEATTISFLLEFACVIWLGLIIYIFNYITHKPVGVIIGAFFVLLDVVISNSFSAKTFLISPVTLTQLKALSGVNVQYGLTLRYAALFFGISLICLIGICLTLGTGKRKVGRKGKIYG</sequence>
<organism evidence="2 3">
    <name type="scientific">Lacrimispora xylanisolvens</name>
    <dbReference type="NCBI Taxonomy" id="384636"/>
    <lineage>
        <taxon>Bacteria</taxon>
        <taxon>Bacillati</taxon>
        <taxon>Bacillota</taxon>
        <taxon>Clostridia</taxon>
        <taxon>Lachnospirales</taxon>
        <taxon>Lachnospiraceae</taxon>
        <taxon>Lacrimispora</taxon>
    </lineage>
</organism>
<feature type="transmembrane region" description="Helical" evidence="1">
    <location>
        <begin position="176"/>
        <end position="196"/>
    </location>
</feature>
<keyword evidence="1" id="KW-1133">Transmembrane helix</keyword>
<keyword evidence="1" id="KW-0812">Transmembrane</keyword>
<dbReference type="EMBL" id="PTJA01000005">
    <property type="protein sequence ID" value="PPK80808.1"/>
    <property type="molecule type" value="Genomic_DNA"/>
</dbReference>
<comment type="caution">
    <text evidence="2">The sequence shown here is derived from an EMBL/GenBank/DDBJ whole genome shotgun (WGS) entry which is preliminary data.</text>
</comment>
<accession>A0A2S6HT07</accession>
<evidence type="ECO:0000313" key="3">
    <source>
        <dbReference type="Proteomes" id="UP000237749"/>
    </source>
</evidence>